<reference evidence="1 2" key="1">
    <citation type="submission" date="2022-11" db="EMBL/GenBank/DDBJ databases">
        <authorList>
            <person name="Caiyu Z."/>
        </authorList>
    </citation>
    <scope>NUCLEOTIDE SEQUENCE [LARGE SCALE GENOMIC DNA]</scope>
    <source>
        <strain evidence="1 2">YR-4</strain>
    </source>
</reference>
<comment type="caution">
    <text evidence="1">The sequence shown here is derived from an EMBL/GenBank/DDBJ whole genome shotgun (WGS) entry which is preliminary data.</text>
</comment>
<protein>
    <submittedName>
        <fullName evidence="1">Uncharacterized protein</fullName>
    </submittedName>
</protein>
<dbReference type="EMBL" id="JAPOHA010000008">
    <property type="protein sequence ID" value="MCY1714370.1"/>
    <property type="molecule type" value="Genomic_DNA"/>
</dbReference>
<dbReference type="RefSeq" id="WP_268058422.1">
    <property type="nucleotide sequence ID" value="NZ_JAPOHA010000008.1"/>
</dbReference>
<sequence>MKIFSANTDFYIICYSGYVRYGKDFAFLNNGITVQGDNKRDCNNKTKFSLPPISQVGGKLIFGKQWGCPLAGIYGKIVLTNAPLTDDVKNGRLRVRICAIFATLKFIYDRLVSGLRIGIGEDVLLNTSPSFFK</sequence>
<accession>A0ABT4BVK6</accession>
<gene>
    <name evidence="1" type="ORF">OUY18_08885</name>
</gene>
<keyword evidence="2" id="KW-1185">Reference proteome</keyword>
<evidence type="ECO:0000313" key="2">
    <source>
        <dbReference type="Proteomes" id="UP001082703"/>
    </source>
</evidence>
<organism evidence="1 2">
    <name type="scientific">Caproiciproducens galactitolivorans</name>
    <dbReference type="NCBI Taxonomy" id="642589"/>
    <lineage>
        <taxon>Bacteria</taxon>
        <taxon>Bacillati</taxon>
        <taxon>Bacillota</taxon>
        <taxon>Clostridia</taxon>
        <taxon>Eubacteriales</taxon>
        <taxon>Acutalibacteraceae</taxon>
        <taxon>Caproiciproducens</taxon>
    </lineage>
</organism>
<evidence type="ECO:0000313" key="1">
    <source>
        <dbReference type="EMBL" id="MCY1714370.1"/>
    </source>
</evidence>
<dbReference type="Proteomes" id="UP001082703">
    <property type="component" value="Unassembled WGS sequence"/>
</dbReference>
<name>A0ABT4BVK6_9FIRM</name>
<proteinExistence type="predicted"/>